<dbReference type="RefSeq" id="WP_203894582.1">
    <property type="nucleotide sequence ID" value="NZ_BOOH01000056.1"/>
</dbReference>
<sequence>MTGVRPPLGAEDVRYTSAEGARAVERRYRELLELWPVPAEHLRVPTRQGETFVVACGPPDAPPVVLLHGSGINSVMWAEATPAWSRHFRLYAVDMIGEPGLSAPSRPPLDSDAYALWLDDVLAGLGVERASFVGVSLGGWLAVDYATRRPGRAGRLALLCPGGIGGQKYGMLLVALLLQLFGRRGRRRAMNLILGPEASVASPEAAVRGEYMTLIHAHFRPRREKLPVFADDALRRLTMPVLAVVGGRDTLLDSSGTRRRLERALPHADVRFLPGAGHLLPEQTEEIAVFLRAAEKVPHHD</sequence>
<comment type="caution">
    <text evidence="2">The sequence shown here is derived from an EMBL/GenBank/DDBJ whole genome shotgun (WGS) entry which is preliminary data.</text>
</comment>
<feature type="domain" description="AB hydrolase-1" evidence="1">
    <location>
        <begin position="64"/>
        <end position="288"/>
    </location>
</feature>
<reference evidence="2 3" key="1">
    <citation type="submission" date="2021-01" db="EMBL/GenBank/DDBJ databases">
        <title>Whole genome shotgun sequence of Planobispora longispora NBRC 13918.</title>
        <authorList>
            <person name="Komaki H."/>
            <person name="Tamura T."/>
        </authorList>
    </citation>
    <scope>NUCLEOTIDE SEQUENCE [LARGE SCALE GENOMIC DNA]</scope>
    <source>
        <strain evidence="2 3">NBRC 13918</strain>
    </source>
</reference>
<proteinExistence type="predicted"/>
<evidence type="ECO:0000313" key="3">
    <source>
        <dbReference type="Proteomes" id="UP000616724"/>
    </source>
</evidence>
<organism evidence="2 3">
    <name type="scientific">Planobispora longispora</name>
    <dbReference type="NCBI Taxonomy" id="28887"/>
    <lineage>
        <taxon>Bacteria</taxon>
        <taxon>Bacillati</taxon>
        <taxon>Actinomycetota</taxon>
        <taxon>Actinomycetes</taxon>
        <taxon>Streptosporangiales</taxon>
        <taxon>Streptosporangiaceae</taxon>
        <taxon>Planobispora</taxon>
    </lineage>
</organism>
<dbReference type="GO" id="GO:0003824">
    <property type="term" value="F:catalytic activity"/>
    <property type="evidence" value="ECO:0007669"/>
    <property type="project" value="UniProtKB-ARBA"/>
</dbReference>
<dbReference type="PANTHER" id="PTHR43798:SF33">
    <property type="entry name" value="HYDROLASE, PUTATIVE (AFU_ORTHOLOGUE AFUA_2G14860)-RELATED"/>
    <property type="match status" value="1"/>
</dbReference>
<dbReference type="Gene3D" id="3.40.50.1820">
    <property type="entry name" value="alpha/beta hydrolase"/>
    <property type="match status" value="1"/>
</dbReference>
<evidence type="ECO:0000313" key="2">
    <source>
        <dbReference type="EMBL" id="GIH80141.1"/>
    </source>
</evidence>
<dbReference type="GO" id="GO:0016020">
    <property type="term" value="C:membrane"/>
    <property type="evidence" value="ECO:0007669"/>
    <property type="project" value="TreeGrafter"/>
</dbReference>
<gene>
    <name evidence="2" type="ORF">Plo01_65700</name>
</gene>
<dbReference type="AlphaFoldDB" id="A0A8J3RNY9"/>
<dbReference type="EMBL" id="BOOH01000056">
    <property type="protein sequence ID" value="GIH80141.1"/>
    <property type="molecule type" value="Genomic_DNA"/>
</dbReference>
<dbReference type="InterPro" id="IPR050266">
    <property type="entry name" value="AB_hydrolase_sf"/>
</dbReference>
<evidence type="ECO:0000259" key="1">
    <source>
        <dbReference type="Pfam" id="PF12697"/>
    </source>
</evidence>
<dbReference type="InterPro" id="IPR000073">
    <property type="entry name" value="AB_hydrolase_1"/>
</dbReference>
<keyword evidence="3" id="KW-1185">Reference proteome</keyword>
<dbReference type="PANTHER" id="PTHR43798">
    <property type="entry name" value="MONOACYLGLYCEROL LIPASE"/>
    <property type="match status" value="1"/>
</dbReference>
<protein>
    <submittedName>
        <fullName evidence="2">Ndr family protein</fullName>
    </submittedName>
</protein>
<name>A0A8J3RNY9_9ACTN</name>
<dbReference type="Pfam" id="PF12697">
    <property type="entry name" value="Abhydrolase_6"/>
    <property type="match status" value="1"/>
</dbReference>
<accession>A0A8J3RNY9</accession>
<dbReference type="InterPro" id="IPR029058">
    <property type="entry name" value="AB_hydrolase_fold"/>
</dbReference>
<dbReference type="SUPFAM" id="SSF53474">
    <property type="entry name" value="alpha/beta-Hydrolases"/>
    <property type="match status" value="1"/>
</dbReference>
<dbReference type="Proteomes" id="UP000616724">
    <property type="component" value="Unassembled WGS sequence"/>
</dbReference>